<dbReference type="InterPro" id="IPR029063">
    <property type="entry name" value="SAM-dependent_MTases_sf"/>
</dbReference>
<evidence type="ECO:0000256" key="1">
    <source>
        <dbReference type="ARBA" id="ARBA00022490"/>
    </source>
</evidence>
<feature type="binding site" evidence="6">
    <location>
        <position position="80"/>
    </location>
    <ligand>
        <name>S-adenosyl-L-methionine</name>
        <dbReference type="ChEBI" id="CHEBI:59789"/>
    </ligand>
</feature>
<evidence type="ECO:0000256" key="2">
    <source>
        <dbReference type="ARBA" id="ARBA00022552"/>
    </source>
</evidence>
<dbReference type="EC" id="2.1.1.170" evidence="6"/>
<dbReference type="NCBIfam" id="TIGR00138">
    <property type="entry name" value="rsmG_gidB"/>
    <property type="match status" value="1"/>
</dbReference>
<dbReference type="HAMAP" id="MF_00074">
    <property type="entry name" value="16SrRNA_methyltr_G"/>
    <property type="match status" value="1"/>
</dbReference>
<keyword evidence="3 6" id="KW-0489">Methyltransferase</keyword>
<evidence type="ECO:0000256" key="5">
    <source>
        <dbReference type="ARBA" id="ARBA00022691"/>
    </source>
</evidence>
<evidence type="ECO:0000256" key="4">
    <source>
        <dbReference type="ARBA" id="ARBA00022679"/>
    </source>
</evidence>
<dbReference type="PANTHER" id="PTHR31760">
    <property type="entry name" value="S-ADENOSYL-L-METHIONINE-DEPENDENT METHYLTRANSFERASES SUPERFAMILY PROTEIN"/>
    <property type="match status" value="1"/>
</dbReference>
<name>A0A838XR64_9HYPH</name>
<comment type="caution">
    <text evidence="6">Lacks conserved residue(s) required for the propagation of feature annotation.</text>
</comment>
<dbReference type="RefSeq" id="WP_181761144.1">
    <property type="nucleotide sequence ID" value="NZ_BMCR01000011.1"/>
</dbReference>
<sequence length="224" mass="24688">MSRPIPPSAVDGPEVLHGPLAVSRETQERLSAYVALLLRWQRAQNLVAPSTLREVWRRHVGDSIQVARLLPEARHWVDFGSGAGFPGLVTAILLMEEDAPGRVHLVESNQRKAGFLRAVIRETGCPAEVHAVRIEDMAQDFDAPVEAVSARALADLTVLCGYAEPFVARGASAIFHKGKNFREEIAQASHAWDLDLVQTDSLIDPDSRLLMIRHIRPRRSSGKG</sequence>
<keyword evidence="8" id="KW-1185">Reference proteome</keyword>
<comment type="function">
    <text evidence="6">Specifically methylates the N7 position of guanine in position 527 of 16S rRNA.</text>
</comment>
<keyword evidence="5 6" id="KW-0949">S-adenosyl-L-methionine</keyword>
<dbReference type="Proteomes" id="UP000559404">
    <property type="component" value="Unassembled WGS sequence"/>
</dbReference>
<comment type="similarity">
    <text evidence="6">Belongs to the methyltransferase superfamily. RNA methyltransferase RsmG family.</text>
</comment>
<dbReference type="PIRSF" id="PIRSF003078">
    <property type="entry name" value="GidB"/>
    <property type="match status" value="1"/>
</dbReference>
<keyword evidence="2 6" id="KW-0698">rRNA processing</keyword>
<feature type="binding site" evidence="6">
    <location>
        <position position="151"/>
    </location>
    <ligand>
        <name>S-adenosyl-L-methionine</name>
        <dbReference type="ChEBI" id="CHEBI:59789"/>
    </ligand>
</feature>
<gene>
    <name evidence="6 7" type="primary">rsmG</name>
    <name evidence="7" type="ORF">H1W37_14930</name>
</gene>
<keyword evidence="1 6" id="KW-0963">Cytoplasm</keyword>
<evidence type="ECO:0000256" key="6">
    <source>
        <dbReference type="HAMAP-Rule" id="MF_00074"/>
    </source>
</evidence>
<accession>A0A838XR64</accession>
<comment type="catalytic activity">
    <reaction evidence="6">
        <text>guanosine(527) in 16S rRNA + S-adenosyl-L-methionine = N(7)-methylguanosine(527) in 16S rRNA + S-adenosyl-L-homocysteine</text>
        <dbReference type="Rhea" id="RHEA:42732"/>
        <dbReference type="Rhea" id="RHEA-COMP:10209"/>
        <dbReference type="Rhea" id="RHEA-COMP:10210"/>
        <dbReference type="ChEBI" id="CHEBI:57856"/>
        <dbReference type="ChEBI" id="CHEBI:59789"/>
        <dbReference type="ChEBI" id="CHEBI:74269"/>
        <dbReference type="ChEBI" id="CHEBI:74480"/>
        <dbReference type="EC" id="2.1.1.170"/>
    </reaction>
</comment>
<dbReference type="GO" id="GO:0005829">
    <property type="term" value="C:cytosol"/>
    <property type="evidence" value="ECO:0007669"/>
    <property type="project" value="TreeGrafter"/>
</dbReference>
<protein>
    <recommendedName>
        <fullName evidence="6">Ribosomal RNA small subunit methyltransferase G</fullName>
        <ecNumber evidence="6">2.1.1.170</ecNumber>
    </recommendedName>
    <alternativeName>
        <fullName evidence="6">16S rRNA 7-methylguanosine methyltransferase</fullName>
        <shortName evidence="6">16S rRNA m7G methyltransferase</shortName>
    </alternativeName>
</protein>
<feature type="binding site" evidence="6">
    <location>
        <begin position="134"/>
        <end position="135"/>
    </location>
    <ligand>
        <name>S-adenosyl-L-methionine</name>
        <dbReference type="ChEBI" id="CHEBI:59789"/>
    </ligand>
</feature>
<dbReference type="AlphaFoldDB" id="A0A838XR64"/>
<dbReference type="InterPro" id="IPR003682">
    <property type="entry name" value="rRNA_ssu_MeTfrase_G"/>
</dbReference>
<comment type="subcellular location">
    <subcellularLocation>
        <location evidence="6">Cytoplasm</location>
    </subcellularLocation>
</comment>
<reference evidence="7 8" key="1">
    <citation type="submission" date="2020-07" db="EMBL/GenBank/DDBJ databases">
        <authorList>
            <person name="Li M."/>
        </authorList>
    </citation>
    <scope>NUCLEOTIDE SEQUENCE [LARGE SCALE GENOMIC DNA]</scope>
    <source>
        <strain evidence="7 8">DSM 23284</strain>
    </source>
</reference>
<reference evidence="7 8" key="2">
    <citation type="submission" date="2020-08" db="EMBL/GenBank/DDBJ databases">
        <title>Stappia taiwanensis sp. nov., isolated from a coastal thermal spring.</title>
        <authorList>
            <person name="Kampfer P."/>
        </authorList>
    </citation>
    <scope>NUCLEOTIDE SEQUENCE [LARGE SCALE GENOMIC DNA]</scope>
    <source>
        <strain evidence="7 8">DSM 23284</strain>
    </source>
</reference>
<dbReference type="SUPFAM" id="SSF53335">
    <property type="entry name" value="S-adenosyl-L-methionine-dependent methyltransferases"/>
    <property type="match status" value="1"/>
</dbReference>
<dbReference type="EMBL" id="JACEON010000014">
    <property type="protein sequence ID" value="MBA4612955.1"/>
    <property type="molecule type" value="Genomic_DNA"/>
</dbReference>
<keyword evidence="4 6" id="KW-0808">Transferase</keyword>
<organism evidence="7 8">
    <name type="scientific">Stappia taiwanensis</name>
    <dbReference type="NCBI Taxonomy" id="992267"/>
    <lineage>
        <taxon>Bacteria</taxon>
        <taxon>Pseudomonadati</taxon>
        <taxon>Pseudomonadota</taxon>
        <taxon>Alphaproteobacteria</taxon>
        <taxon>Hyphomicrobiales</taxon>
        <taxon>Stappiaceae</taxon>
        <taxon>Stappia</taxon>
    </lineage>
</organism>
<evidence type="ECO:0000313" key="8">
    <source>
        <dbReference type="Proteomes" id="UP000559404"/>
    </source>
</evidence>
<dbReference type="PANTHER" id="PTHR31760:SF0">
    <property type="entry name" value="S-ADENOSYL-L-METHIONINE-DEPENDENT METHYLTRANSFERASES SUPERFAMILY PROTEIN"/>
    <property type="match status" value="1"/>
</dbReference>
<evidence type="ECO:0000313" key="7">
    <source>
        <dbReference type="EMBL" id="MBA4612955.1"/>
    </source>
</evidence>
<comment type="caution">
    <text evidence="7">The sequence shown here is derived from an EMBL/GenBank/DDBJ whole genome shotgun (WGS) entry which is preliminary data.</text>
</comment>
<dbReference type="Pfam" id="PF02527">
    <property type="entry name" value="GidB"/>
    <property type="match status" value="1"/>
</dbReference>
<feature type="binding site" evidence="6">
    <location>
        <position position="85"/>
    </location>
    <ligand>
        <name>S-adenosyl-L-methionine</name>
        <dbReference type="ChEBI" id="CHEBI:59789"/>
    </ligand>
</feature>
<dbReference type="Gene3D" id="3.40.50.150">
    <property type="entry name" value="Vaccinia Virus protein VP39"/>
    <property type="match status" value="1"/>
</dbReference>
<proteinExistence type="inferred from homology"/>
<dbReference type="GO" id="GO:0070043">
    <property type="term" value="F:rRNA (guanine-N7-)-methyltransferase activity"/>
    <property type="evidence" value="ECO:0007669"/>
    <property type="project" value="UniProtKB-UniRule"/>
</dbReference>
<evidence type="ECO:0000256" key="3">
    <source>
        <dbReference type="ARBA" id="ARBA00022603"/>
    </source>
</evidence>